<keyword evidence="1" id="KW-0812">Transmembrane</keyword>
<dbReference type="GO" id="GO:0042910">
    <property type="term" value="F:xenobiotic transmembrane transporter activity"/>
    <property type="evidence" value="ECO:0007669"/>
    <property type="project" value="InterPro"/>
</dbReference>
<keyword evidence="1" id="KW-0472">Membrane</keyword>
<feature type="transmembrane region" description="Helical" evidence="1">
    <location>
        <begin position="465"/>
        <end position="485"/>
    </location>
</feature>
<dbReference type="EMBL" id="CP006682">
    <property type="protein sequence ID" value="AHB35971.1"/>
    <property type="molecule type" value="Genomic_DNA"/>
</dbReference>
<feature type="transmembrane region" description="Helical" evidence="1">
    <location>
        <begin position="387"/>
        <end position="408"/>
    </location>
</feature>
<feature type="transmembrane region" description="Helical" evidence="1">
    <location>
        <begin position="506"/>
        <end position="524"/>
    </location>
</feature>
<dbReference type="eggNOG" id="COG0534">
    <property type="taxonomic scope" value="Bacteria"/>
</dbReference>
<dbReference type="STRING" id="1276258.SAPIS_v1c01250"/>
<proteinExistence type="predicted"/>
<feature type="transmembrane region" description="Helical" evidence="1">
    <location>
        <begin position="167"/>
        <end position="187"/>
    </location>
</feature>
<dbReference type="InterPro" id="IPR002528">
    <property type="entry name" value="MATE_fam"/>
</dbReference>
<keyword evidence="3" id="KW-1185">Reference proteome</keyword>
<dbReference type="Proteomes" id="UP000018550">
    <property type="component" value="Chromosome"/>
</dbReference>
<feature type="transmembrane region" description="Helical" evidence="1">
    <location>
        <begin position="34"/>
        <end position="53"/>
    </location>
</feature>
<evidence type="ECO:0000256" key="1">
    <source>
        <dbReference type="SAM" id="Phobius"/>
    </source>
</evidence>
<dbReference type="AlphaFoldDB" id="V5RIP1"/>
<feature type="transmembrane region" description="Helical" evidence="1">
    <location>
        <begin position="536"/>
        <end position="557"/>
    </location>
</feature>
<feature type="transmembrane region" description="Helical" evidence="1">
    <location>
        <begin position="303"/>
        <end position="323"/>
    </location>
</feature>
<dbReference type="PANTHER" id="PTHR42925:SF2">
    <property type="entry name" value="NA+ DRIVEN MULTIDRUG EFFLUX PUMP"/>
    <property type="match status" value="1"/>
</dbReference>
<dbReference type="RefSeq" id="WP_023788905.1">
    <property type="nucleotide sequence ID" value="NC_022998.1"/>
</dbReference>
<feature type="transmembrane region" description="Helical" evidence="1">
    <location>
        <begin position="237"/>
        <end position="258"/>
    </location>
</feature>
<dbReference type="PANTHER" id="PTHR42925">
    <property type="entry name" value="MULTIDRUG AND TOXIN EFFLUX PROTEIN MATE FAMILY"/>
    <property type="match status" value="1"/>
</dbReference>
<protein>
    <submittedName>
        <fullName evidence="2">MATE efflux family protein</fullName>
    </submittedName>
</protein>
<dbReference type="HOGENOM" id="CLU_489070_0_0_14"/>
<feature type="transmembrane region" description="Helical" evidence="1">
    <location>
        <begin position="344"/>
        <end position="367"/>
    </location>
</feature>
<feature type="transmembrane region" description="Helical" evidence="1">
    <location>
        <begin position="265"/>
        <end position="291"/>
    </location>
</feature>
<gene>
    <name evidence="2" type="ORF">SAPIS_v1c01250</name>
</gene>
<feature type="transmembrane region" description="Helical" evidence="1">
    <location>
        <begin position="130"/>
        <end position="155"/>
    </location>
</feature>
<dbReference type="OrthoDB" id="9780160at2"/>
<dbReference type="GO" id="GO:0015297">
    <property type="term" value="F:antiporter activity"/>
    <property type="evidence" value="ECO:0007669"/>
    <property type="project" value="InterPro"/>
</dbReference>
<dbReference type="GO" id="GO:0016020">
    <property type="term" value="C:membrane"/>
    <property type="evidence" value="ECO:0007669"/>
    <property type="project" value="InterPro"/>
</dbReference>
<name>V5RIP1_SPIAP</name>
<accession>V5RIP1</accession>
<sequence length="595" mass="67439">MKEDNYILKEKSLDTTTIHKKNKVKKRFFAEKQWYKLTLTIILWSVLQEVIMASTDLVDNIFVNHLRPEHINGFQELLNYIKDSGWKELSTNPDFLKLLEQNGLLGYAGDGMFYEAGQIGVNAVSASNQLYIIMFCMVSGFCYGAGIFSAQYFGAGEYQKLKQVTALKMYLTLSITVLFMLFAIPGITEKMIGFTTHPLNVSKPTDQLVAEKDSIMSYFSYFQNEAAKLATQEGVRYYRIVSMSYILLTINQVTVTVLRETRRPFYSLFMASISLVANSTCNIFLTSPTFIPGFIGFGVEGSAYGTVASRIMQTIFIFCLLSIKRFEFIPRIKHFLINRIIVKLVLLKSIPILFNETLYAFAQVLQVKLRALYSVESLTANAMYETMLMAFFSPMYHGLNAGISTLVGNELGAQRFDKAKYNATHLMRLSFVIGICFTALLSGLSFVIPNLIFPNALPEANRIGIWMIFIYTMTYPVIMINNCCYSVLRAGGSVISSFLMDSGFNWTIQIPTLAFLILANKHIFPESGLFTLDIVWVHLITCLCETFKLIPALILYFKKTWVRSLIEPKEEDPTYILTADGKSKIDDLKEVKSTN</sequence>
<reference evidence="2 3" key="1">
    <citation type="journal article" date="2014" name="Genome Announc.">
        <title>Complete Genome Sequence of Spiroplasma apis B31T (ATCC 33834), a Bacterium Associated with May Disease of Honeybees (Apis mellifera).</title>
        <authorList>
            <person name="Ku C."/>
            <person name="Lo W.S."/>
            <person name="Chen L.L."/>
            <person name="Kuo C.H."/>
        </authorList>
    </citation>
    <scope>NUCLEOTIDE SEQUENCE [LARGE SCALE GENOMIC DNA]</scope>
    <source>
        <strain evidence="2">B31</strain>
    </source>
</reference>
<dbReference type="Pfam" id="PF01554">
    <property type="entry name" value="MatE"/>
    <property type="match status" value="2"/>
</dbReference>
<dbReference type="InterPro" id="IPR047135">
    <property type="entry name" value="YsiQ"/>
</dbReference>
<keyword evidence="1" id="KW-1133">Transmembrane helix</keyword>
<organism evidence="2 3">
    <name type="scientific">Spiroplasma apis B31</name>
    <dbReference type="NCBI Taxonomy" id="1276258"/>
    <lineage>
        <taxon>Bacteria</taxon>
        <taxon>Bacillati</taxon>
        <taxon>Mycoplasmatota</taxon>
        <taxon>Mollicutes</taxon>
        <taxon>Entomoplasmatales</taxon>
        <taxon>Spiroplasmataceae</taxon>
        <taxon>Spiroplasma</taxon>
    </lineage>
</organism>
<evidence type="ECO:0000313" key="3">
    <source>
        <dbReference type="Proteomes" id="UP000018550"/>
    </source>
</evidence>
<dbReference type="KEGG" id="sapi:SAPIS_v1c01250"/>
<evidence type="ECO:0000313" key="2">
    <source>
        <dbReference type="EMBL" id="AHB35971.1"/>
    </source>
</evidence>
<dbReference type="PATRIC" id="fig|1276258.3.peg.121"/>
<feature type="transmembrane region" description="Helical" evidence="1">
    <location>
        <begin position="429"/>
        <end position="453"/>
    </location>
</feature>